<accession>A0ABY4V508</accession>
<gene>
    <name evidence="2" type="ORF">K7395_24875</name>
</gene>
<protein>
    <recommendedName>
        <fullName evidence="4">Mucin-2</fullName>
    </recommendedName>
</protein>
<feature type="region of interest" description="Disordered" evidence="1">
    <location>
        <begin position="87"/>
        <end position="234"/>
    </location>
</feature>
<reference evidence="2" key="1">
    <citation type="submission" date="2021-08" db="EMBL/GenBank/DDBJ databases">
        <title>DNA methylation of m4C regulates biosynthesis of daptomycin in Streptomyces roseosporus L30.</title>
        <authorList>
            <person name="Fang J.-L."/>
        </authorList>
    </citation>
    <scope>NUCLEOTIDE SEQUENCE</scope>
    <source>
        <strain evidence="2">L30</strain>
    </source>
</reference>
<keyword evidence="3" id="KW-1185">Reference proteome</keyword>
<evidence type="ECO:0000313" key="3">
    <source>
        <dbReference type="Proteomes" id="UP001056079"/>
    </source>
</evidence>
<feature type="compositionally biased region" description="Acidic residues" evidence="1">
    <location>
        <begin position="130"/>
        <end position="142"/>
    </location>
</feature>
<feature type="compositionally biased region" description="Basic and acidic residues" evidence="1">
    <location>
        <begin position="298"/>
        <end position="312"/>
    </location>
</feature>
<feature type="region of interest" description="Disordered" evidence="1">
    <location>
        <begin position="269"/>
        <end position="312"/>
    </location>
</feature>
<organism evidence="2 3">
    <name type="scientific">Streptomyces filamentosus</name>
    <name type="common">Streptomyces roseosporus</name>
    <dbReference type="NCBI Taxonomy" id="67294"/>
    <lineage>
        <taxon>Bacteria</taxon>
        <taxon>Bacillati</taxon>
        <taxon>Actinomycetota</taxon>
        <taxon>Actinomycetes</taxon>
        <taxon>Kitasatosporales</taxon>
        <taxon>Streptomycetaceae</taxon>
        <taxon>Streptomyces</taxon>
    </lineage>
</organism>
<dbReference type="RefSeq" id="WP_006124539.1">
    <property type="nucleotide sequence ID" value="NZ_CP098609.1"/>
</dbReference>
<proteinExistence type="predicted"/>
<evidence type="ECO:0000256" key="1">
    <source>
        <dbReference type="SAM" id="MobiDB-lite"/>
    </source>
</evidence>
<feature type="compositionally biased region" description="Basic residues" evidence="1">
    <location>
        <begin position="103"/>
        <end position="114"/>
    </location>
</feature>
<sequence>MPFFVVDDGADTHPKMMRAKNAAVGLWTRVGSYVARQLTDGHVPGEIAKMYGSAPQIKKLVAVRLWHEHGHTCPRCPEVRPGDYYMHDYRESGNPSRAEVQARRKRAADKKRQQRAGQNGGGSTGNPSLFDDDSPENPEGFDDETRSNPEPNSDDTAGQGDASPGDSPGTSRARGPLHSTPLQNKGGEEREDSAGSSARAAQPPLSQIAPDWEPSHDDVHAAQTARSDAGRARLTADQIDAVTTKFVRRMLDDGRVAAAWGGRWRQWAESERAEQQPAAGGVVVPFEGMSKSQQQRAGLDRLRERMHNGGSA</sequence>
<evidence type="ECO:0000313" key="2">
    <source>
        <dbReference type="EMBL" id="USC49724.1"/>
    </source>
</evidence>
<dbReference type="EMBL" id="CP098609">
    <property type="protein sequence ID" value="USC49724.1"/>
    <property type="molecule type" value="Genomic_DNA"/>
</dbReference>
<dbReference type="Proteomes" id="UP001056079">
    <property type="component" value="Chromosome"/>
</dbReference>
<name>A0ABY4V508_STRFL</name>
<evidence type="ECO:0008006" key="4">
    <source>
        <dbReference type="Google" id="ProtNLM"/>
    </source>
</evidence>